<dbReference type="Gene3D" id="3.30.460.40">
    <property type="match status" value="1"/>
</dbReference>
<dbReference type="InterPro" id="IPR043519">
    <property type="entry name" value="NT_sf"/>
</dbReference>
<dbReference type="InterPro" id="IPR018700">
    <property type="entry name" value="DUF2204"/>
</dbReference>
<evidence type="ECO:0000313" key="1">
    <source>
        <dbReference type="EMBL" id="GAA5132781.1"/>
    </source>
</evidence>
<comment type="caution">
    <text evidence="1">The sequence shown here is derived from an EMBL/GenBank/DDBJ whole genome shotgun (WGS) entry which is preliminary data.</text>
</comment>
<evidence type="ECO:0008006" key="3">
    <source>
        <dbReference type="Google" id="ProtNLM"/>
    </source>
</evidence>
<sequence>MHNGCVAVFGELLNPMEPSFEKLLVRLADHDVQFIVVGGVAVALQGYMRMTEDVDILIEASTQNVSRLLDALSDYGEGFARELSMDDFTDEEGAIRVVEESEYCQIDIFTRMTGLYYSDLLPDAGTLEIGDRIVRYASKAALIRLKSTSVREKDRLDVIALERLK</sequence>
<protein>
    <recommendedName>
        <fullName evidence="3">Nucleotidyltransferase AbiEii toxin of type IV toxin-antitoxin system</fullName>
    </recommendedName>
</protein>
<dbReference type="SUPFAM" id="SSF81301">
    <property type="entry name" value="Nucleotidyltransferase"/>
    <property type="match status" value="1"/>
</dbReference>
<evidence type="ECO:0000313" key="2">
    <source>
        <dbReference type="Proteomes" id="UP001499852"/>
    </source>
</evidence>
<accession>A0ABP9NTL7</accession>
<proteinExistence type="predicted"/>
<gene>
    <name evidence="1" type="ORF">GCM10023213_01470</name>
</gene>
<dbReference type="Proteomes" id="UP001499852">
    <property type="component" value="Unassembled WGS sequence"/>
</dbReference>
<dbReference type="Pfam" id="PF09970">
    <property type="entry name" value="DUF2204"/>
    <property type="match status" value="1"/>
</dbReference>
<keyword evidence="2" id="KW-1185">Reference proteome</keyword>
<organism evidence="1 2">
    <name type="scientific">Prosthecobacter algae</name>
    <dbReference type="NCBI Taxonomy" id="1144682"/>
    <lineage>
        <taxon>Bacteria</taxon>
        <taxon>Pseudomonadati</taxon>
        <taxon>Verrucomicrobiota</taxon>
        <taxon>Verrucomicrobiia</taxon>
        <taxon>Verrucomicrobiales</taxon>
        <taxon>Verrucomicrobiaceae</taxon>
        <taxon>Prosthecobacter</taxon>
    </lineage>
</organism>
<dbReference type="EMBL" id="BAABIA010000001">
    <property type="protein sequence ID" value="GAA5132781.1"/>
    <property type="molecule type" value="Genomic_DNA"/>
</dbReference>
<reference evidence="2" key="1">
    <citation type="journal article" date="2019" name="Int. J. Syst. Evol. Microbiol.">
        <title>The Global Catalogue of Microorganisms (GCM) 10K type strain sequencing project: providing services to taxonomists for standard genome sequencing and annotation.</title>
        <authorList>
            <consortium name="The Broad Institute Genomics Platform"/>
            <consortium name="The Broad Institute Genome Sequencing Center for Infectious Disease"/>
            <person name="Wu L."/>
            <person name="Ma J."/>
        </authorList>
    </citation>
    <scope>NUCLEOTIDE SEQUENCE [LARGE SCALE GENOMIC DNA]</scope>
    <source>
        <strain evidence="2">JCM 18053</strain>
    </source>
</reference>
<dbReference type="RefSeq" id="WP_345734453.1">
    <property type="nucleotide sequence ID" value="NZ_BAABIA010000001.1"/>
</dbReference>
<name>A0ABP9NTL7_9BACT</name>